<keyword evidence="3" id="KW-1185">Reference proteome</keyword>
<protein>
    <submittedName>
        <fullName evidence="2">Uncharacterized protein</fullName>
    </submittedName>
</protein>
<sequence length="206" mass="22915">MSQKGPATKTSSLRGTTKGRAKKAPSPLQILQATLTPEPLDWGSPPSDPRTDDEWSDTDSINSGRDSFLPPSGKRTGVRMDLATQRANELLQAGKTALETAGNMKKEYKSETQECLQSLYEIVLSLSDSRARHKVALEQEKVRAARELLRCERAHDRQISELQESFATKLKEARDSANNTLQIVEGIRSWLNYELDTPLKTISVCT</sequence>
<proteinExistence type="predicted"/>
<feature type="region of interest" description="Disordered" evidence="1">
    <location>
        <begin position="1"/>
        <end position="76"/>
    </location>
</feature>
<dbReference type="InParanoid" id="A0A0N1PGU6"/>
<accession>A0A0N1PGU6</accession>
<name>A0A0N1PGU6_PAPMA</name>
<evidence type="ECO:0000313" key="2">
    <source>
        <dbReference type="EMBL" id="KPJ08083.1"/>
    </source>
</evidence>
<reference evidence="2 3" key="1">
    <citation type="journal article" date="2015" name="Nat. Commun.">
        <title>Outbred genome sequencing and CRISPR/Cas9 gene editing in butterflies.</title>
        <authorList>
            <person name="Li X."/>
            <person name="Fan D."/>
            <person name="Zhang W."/>
            <person name="Liu G."/>
            <person name="Zhang L."/>
            <person name="Zhao L."/>
            <person name="Fang X."/>
            <person name="Chen L."/>
            <person name="Dong Y."/>
            <person name="Chen Y."/>
            <person name="Ding Y."/>
            <person name="Zhao R."/>
            <person name="Feng M."/>
            <person name="Zhu Y."/>
            <person name="Feng Y."/>
            <person name="Jiang X."/>
            <person name="Zhu D."/>
            <person name="Xiang H."/>
            <person name="Feng X."/>
            <person name="Li S."/>
            <person name="Wang J."/>
            <person name="Zhang G."/>
            <person name="Kronforst M.R."/>
            <person name="Wang W."/>
        </authorList>
    </citation>
    <scope>NUCLEOTIDE SEQUENCE [LARGE SCALE GENOMIC DNA]</scope>
    <source>
        <strain evidence="2">Ya'a_city_454_Pm</strain>
        <tissue evidence="2">Whole body</tissue>
    </source>
</reference>
<feature type="compositionally biased region" description="Polar residues" evidence="1">
    <location>
        <begin position="1"/>
        <end position="15"/>
    </location>
</feature>
<evidence type="ECO:0000313" key="3">
    <source>
        <dbReference type="Proteomes" id="UP000053240"/>
    </source>
</evidence>
<organism evidence="2 3">
    <name type="scientific">Papilio machaon</name>
    <name type="common">Old World swallowtail butterfly</name>
    <dbReference type="NCBI Taxonomy" id="76193"/>
    <lineage>
        <taxon>Eukaryota</taxon>
        <taxon>Metazoa</taxon>
        <taxon>Ecdysozoa</taxon>
        <taxon>Arthropoda</taxon>
        <taxon>Hexapoda</taxon>
        <taxon>Insecta</taxon>
        <taxon>Pterygota</taxon>
        <taxon>Neoptera</taxon>
        <taxon>Endopterygota</taxon>
        <taxon>Lepidoptera</taxon>
        <taxon>Glossata</taxon>
        <taxon>Ditrysia</taxon>
        <taxon>Papilionoidea</taxon>
        <taxon>Papilionidae</taxon>
        <taxon>Papilioninae</taxon>
        <taxon>Papilio</taxon>
    </lineage>
</organism>
<dbReference type="Proteomes" id="UP000053240">
    <property type="component" value="Unassembled WGS sequence"/>
</dbReference>
<gene>
    <name evidence="2" type="ORF">RR48_02491</name>
</gene>
<dbReference type="AlphaFoldDB" id="A0A0N1PGU6"/>
<evidence type="ECO:0000256" key="1">
    <source>
        <dbReference type="SAM" id="MobiDB-lite"/>
    </source>
</evidence>
<dbReference type="EMBL" id="KQ461157">
    <property type="protein sequence ID" value="KPJ08083.1"/>
    <property type="molecule type" value="Genomic_DNA"/>
</dbReference>